<gene>
    <name evidence="2" type="ORF">Cabys_2414</name>
    <name evidence="3" type="ORF">Calab_3485</name>
</gene>
<feature type="transmembrane region" description="Helical" evidence="1">
    <location>
        <begin position="197"/>
        <end position="219"/>
    </location>
</feature>
<feature type="transmembrane region" description="Helical" evidence="1">
    <location>
        <begin position="282"/>
        <end position="303"/>
    </location>
</feature>
<feature type="transmembrane region" description="Helical" evidence="1">
    <location>
        <begin position="239"/>
        <end position="261"/>
    </location>
</feature>
<organism evidence="3 4">
    <name type="scientific">Caldithrix abyssi DSM 13497</name>
    <dbReference type="NCBI Taxonomy" id="880073"/>
    <lineage>
        <taxon>Bacteria</taxon>
        <taxon>Pseudomonadati</taxon>
        <taxon>Calditrichota</taxon>
        <taxon>Calditrichia</taxon>
        <taxon>Calditrichales</taxon>
        <taxon>Calditrichaceae</taxon>
        <taxon>Caldithrix</taxon>
    </lineage>
</organism>
<evidence type="ECO:0000256" key="1">
    <source>
        <dbReference type="SAM" id="Phobius"/>
    </source>
</evidence>
<name>H1XWV8_CALAY</name>
<sequence>MLFDYLFIISIGWEWLAIFLLFLLKGRLIGKEAEDNLKQKTWASALISGLFLGVIFFKMIHLAALAYPLQQKFLNHNLVVLLSVYFLWQLVVMALFFWLLMQLSLKKNYQYRFELSLTQKLFAGLVLLAVWDIIGAVVLYWLLMSELSFIYAQMNSLPLAADEPSRQFWILLGLITSFALALFANWLIKKSVKKNNLLLYGASYLILTLFCLTVIFYYRGLIFPDVENLFNQFYLFWTAFVWIIIFLFGAIIFLLMIQMYYNKKYLKSGFQYRFLMYRMSQLHLVSEAGMALIVLIPVIFFIYF</sequence>
<feature type="transmembrane region" description="Helical" evidence="1">
    <location>
        <begin position="79"/>
        <end position="100"/>
    </location>
</feature>
<dbReference type="EMBL" id="CM001402">
    <property type="protein sequence ID" value="EHO43084.1"/>
    <property type="molecule type" value="Genomic_DNA"/>
</dbReference>
<accession>H1XWV8</accession>
<evidence type="ECO:0000313" key="3">
    <source>
        <dbReference type="EMBL" id="EHO43084.1"/>
    </source>
</evidence>
<feature type="transmembrane region" description="Helical" evidence="1">
    <location>
        <begin position="45"/>
        <end position="67"/>
    </location>
</feature>
<dbReference type="PaxDb" id="880073-Calab_3485"/>
<dbReference type="STRING" id="880073.Cabys_2414"/>
<evidence type="ECO:0000313" key="4">
    <source>
        <dbReference type="Proteomes" id="UP000004671"/>
    </source>
</evidence>
<evidence type="ECO:0000313" key="5">
    <source>
        <dbReference type="Proteomes" id="UP000183868"/>
    </source>
</evidence>
<keyword evidence="4" id="KW-1185">Reference proteome</keyword>
<reference evidence="3 4" key="1">
    <citation type="submission" date="2011-09" db="EMBL/GenBank/DDBJ databases">
        <title>The permanent draft genome of Caldithrix abyssi DSM 13497.</title>
        <authorList>
            <consortium name="US DOE Joint Genome Institute (JGI-PGF)"/>
            <person name="Lucas S."/>
            <person name="Han J."/>
            <person name="Lapidus A."/>
            <person name="Bruce D."/>
            <person name="Goodwin L."/>
            <person name="Pitluck S."/>
            <person name="Peters L."/>
            <person name="Kyrpides N."/>
            <person name="Mavromatis K."/>
            <person name="Ivanova N."/>
            <person name="Mikhailova N."/>
            <person name="Chertkov O."/>
            <person name="Detter J.C."/>
            <person name="Tapia R."/>
            <person name="Han C."/>
            <person name="Land M."/>
            <person name="Hauser L."/>
            <person name="Markowitz V."/>
            <person name="Cheng J.-F."/>
            <person name="Hugenholtz P."/>
            <person name="Woyke T."/>
            <person name="Wu D."/>
            <person name="Spring S."/>
            <person name="Brambilla E."/>
            <person name="Klenk H.-P."/>
            <person name="Eisen J.A."/>
        </authorList>
    </citation>
    <scope>NUCLEOTIDE SEQUENCE [LARGE SCALE GENOMIC DNA]</scope>
    <source>
        <strain evidence="3 4">DSM 13497</strain>
    </source>
</reference>
<dbReference type="HOGENOM" id="CLU_914259_0_0_0"/>
<evidence type="ECO:0000313" key="2">
    <source>
        <dbReference type="EMBL" id="APF19163.1"/>
    </source>
</evidence>
<dbReference type="Proteomes" id="UP000004671">
    <property type="component" value="Chromosome"/>
</dbReference>
<dbReference type="KEGG" id="caby:Cabys_2414"/>
<feature type="transmembrane region" description="Helical" evidence="1">
    <location>
        <begin position="6"/>
        <end position="24"/>
    </location>
</feature>
<keyword evidence="1" id="KW-0472">Membrane</keyword>
<feature type="transmembrane region" description="Helical" evidence="1">
    <location>
        <begin position="168"/>
        <end position="188"/>
    </location>
</feature>
<dbReference type="Proteomes" id="UP000183868">
    <property type="component" value="Chromosome"/>
</dbReference>
<dbReference type="InParanoid" id="H1XWV8"/>
<dbReference type="EMBL" id="CP018099">
    <property type="protein sequence ID" value="APF19163.1"/>
    <property type="molecule type" value="Genomic_DNA"/>
</dbReference>
<dbReference type="AlphaFoldDB" id="H1XWV8"/>
<feature type="transmembrane region" description="Helical" evidence="1">
    <location>
        <begin position="121"/>
        <end position="143"/>
    </location>
</feature>
<reference evidence="2 5" key="2">
    <citation type="submission" date="2016-11" db="EMBL/GenBank/DDBJ databases">
        <title>Genomic analysis of Caldithrix abyssi and proposal of a novel bacterial phylum Caldithrichaeota.</title>
        <authorList>
            <person name="Kublanov I."/>
            <person name="Sigalova O."/>
            <person name="Gavrilov S."/>
            <person name="Lebedinsky A."/>
            <person name="Ivanova N."/>
            <person name="Daum C."/>
            <person name="Reddy T."/>
            <person name="Klenk H.P."/>
            <person name="Goker M."/>
            <person name="Reva O."/>
            <person name="Miroshnichenko M."/>
            <person name="Kyprides N."/>
            <person name="Woyke T."/>
            <person name="Gelfand M."/>
        </authorList>
    </citation>
    <scope>NUCLEOTIDE SEQUENCE [LARGE SCALE GENOMIC DNA]</scope>
    <source>
        <strain evidence="2 5">LF13</strain>
    </source>
</reference>
<keyword evidence="1" id="KW-0812">Transmembrane</keyword>
<proteinExistence type="predicted"/>
<protein>
    <submittedName>
        <fullName evidence="3">Uncharacterized protein</fullName>
    </submittedName>
</protein>
<keyword evidence="1" id="KW-1133">Transmembrane helix</keyword>